<evidence type="ECO:0008006" key="3">
    <source>
        <dbReference type="Google" id="ProtNLM"/>
    </source>
</evidence>
<dbReference type="Proteomes" id="UP000286402">
    <property type="component" value="Unassembled WGS sequence"/>
</dbReference>
<dbReference type="Pfam" id="PF13376">
    <property type="entry name" value="OmdA"/>
    <property type="match status" value="1"/>
</dbReference>
<comment type="caution">
    <text evidence="1">The sequence shown here is derived from an EMBL/GenBank/DDBJ whole genome shotgun (WGS) entry which is preliminary data.</text>
</comment>
<dbReference type="AlphaFoldDB" id="A0A420FPR7"/>
<evidence type="ECO:0000313" key="1">
    <source>
        <dbReference type="EMBL" id="RKF34862.1"/>
    </source>
</evidence>
<protein>
    <recommendedName>
        <fullName evidence="3">Bacteriocin-protection protein</fullName>
    </recommendedName>
</protein>
<gene>
    <name evidence="1" type="ORF">BCY89_07845</name>
</gene>
<dbReference type="RefSeq" id="WP_120334646.1">
    <property type="nucleotide sequence ID" value="NZ_JBPFRJ010000005.1"/>
</dbReference>
<dbReference type="EMBL" id="MCAQ01000023">
    <property type="protein sequence ID" value="RKF34862.1"/>
    <property type="molecule type" value="Genomic_DNA"/>
</dbReference>
<reference evidence="1 2" key="1">
    <citation type="submission" date="2016-07" db="EMBL/GenBank/DDBJ databases">
        <title>Genome analysis of Sphingobacterium siyangense T12B17.</title>
        <authorList>
            <person name="Xu D."/>
            <person name="Su Y."/>
            <person name="Zheng S."/>
        </authorList>
    </citation>
    <scope>NUCLEOTIDE SEQUENCE [LARGE SCALE GENOMIC DNA]</scope>
    <source>
        <strain evidence="1 2">T12B17</strain>
    </source>
</reference>
<organism evidence="1 2">
    <name type="scientific">Sphingobacterium siyangense</name>
    <dbReference type="NCBI Taxonomy" id="459529"/>
    <lineage>
        <taxon>Bacteria</taxon>
        <taxon>Pseudomonadati</taxon>
        <taxon>Bacteroidota</taxon>
        <taxon>Sphingobacteriia</taxon>
        <taxon>Sphingobacteriales</taxon>
        <taxon>Sphingobacteriaceae</taxon>
        <taxon>Sphingobacterium</taxon>
    </lineage>
</organism>
<accession>A0A420FPR7</accession>
<keyword evidence="2" id="KW-1185">Reference proteome</keyword>
<name>A0A420FPR7_9SPHI</name>
<proteinExistence type="predicted"/>
<sequence>MIKQNSAERVTIYLNTKEEWRFWLENNHHIAQSIWVICNTKKSNLPVVNWTELVDEALCFGWIDSTRRPIDAYSFMQLFSRRKPNSTWSKINKEKVKKLIEANLMTPAGHEVIKIAQENGSWSILDSVEELIIPEDLDEAFQHYAGSKEYFLGLSKSVKKMMLQWIVLAKRPDTRKKRIDEIAARAAEKDRPKQFQ</sequence>
<evidence type="ECO:0000313" key="2">
    <source>
        <dbReference type="Proteomes" id="UP000286402"/>
    </source>
</evidence>